<dbReference type="AlphaFoldDB" id="I0KYS8"/>
<reference evidence="2" key="1">
    <citation type="journal article" date="2012" name="J. Bacteriol.">
        <title>Genome Sequence of Micromonospora lupini Lupac 08, Isolated from Root Nodules of Lupinus angustifolius.</title>
        <authorList>
            <person name="Alonso-Vega P."/>
            <person name="Normand P."/>
            <person name="Bacigalupe R."/>
            <person name="Pujic P."/>
            <person name="Lajus A."/>
            <person name="Vallenet D."/>
            <person name="Carro L."/>
            <person name="Coll P."/>
            <person name="Trujillo M.E."/>
        </authorList>
    </citation>
    <scope>NUCLEOTIDE SEQUENCE [LARGE SCALE GENOMIC DNA]</scope>
    <source>
        <strain evidence="2">Lupac 08</strain>
    </source>
</reference>
<organism evidence="1 2">
    <name type="scientific">Micromonospora lupini str. Lupac 08</name>
    <dbReference type="NCBI Taxonomy" id="1150864"/>
    <lineage>
        <taxon>Bacteria</taxon>
        <taxon>Bacillati</taxon>
        <taxon>Actinomycetota</taxon>
        <taxon>Actinomycetes</taxon>
        <taxon>Micromonosporales</taxon>
        <taxon>Micromonosporaceae</taxon>
        <taxon>Micromonospora</taxon>
    </lineage>
</organism>
<evidence type="ECO:0000313" key="2">
    <source>
        <dbReference type="Proteomes" id="UP000003448"/>
    </source>
</evidence>
<dbReference type="STRING" id="1150864.MILUP08_41642"/>
<dbReference type="eggNOG" id="COG3885">
    <property type="taxonomic scope" value="Bacteria"/>
</dbReference>
<dbReference type="OrthoDB" id="4543339at2"/>
<protein>
    <recommendedName>
        <fullName evidence="3">Catalytic LigB subunit of aromatic ring-opening dioxygenase</fullName>
    </recommendedName>
</protein>
<comment type="caution">
    <text evidence="1">The sequence shown here is derived from an EMBL/GenBank/DDBJ whole genome shotgun (WGS) entry which is preliminary data.</text>
</comment>
<dbReference type="Gene3D" id="3.40.830.10">
    <property type="entry name" value="LigB-like"/>
    <property type="match status" value="2"/>
</dbReference>
<sequence>MPLVAAAVCPHPPLLVPEVAGAAAGELDDLRAACDLAVRRLLAADPDAVVLLGVGPSTGPIRPPATGTLQPWGVDLDVPLIPGQPDRGAVLPLSLTVGAWLLARHAESSAVAAAPVSAVQVTADAGPVEVAALAEQVAGSGDRVALLVLGDGSACRGEKAPGCDDERALPYDKRVAAALAEADLDALRGLDAGVSAQLKVAGRASWQVLAEAARSSGGGWRGELLHDSAPYGVAYFVASWERA</sequence>
<name>I0KYS8_9ACTN</name>
<gene>
    <name evidence="1" type="ORF">MILUP08_41642</name>
</gene>
<dbReference type="Proteomes" id="UP000003448">
    <property type="component" value="Unassembled WGS sequence"/>
</dbReference>
<proteinExistence type="predicted"/>
<dbReference type="RefSeq" id="WP_007456829.1">
    <property type="nucleotide sequence ID" value="NZ_HF570108.1"/>
</dbReference>
<keyword evidence="2" id="KW-1185">Reference proteome</keyword>
<accession>I0KYS8</accession>
<evidence type="ECO:0000313" key="1">
    <source>
        <dbReference type="EMBL" id="CCH16725.1"/>
    </source>
</evidence>
<evidence type="ECO:0008006" key="3">
    <source>
        <dbReference type="Google" id="ProtNLM"/>
    </source>
</evidence>
<dbReference type="EMBL" id="CAIE01000016">
    <property type="protein sequence ID" value="CCH16725.1"/>
    <property type="molecule type" value="Genomic_DNA"/>
</dbReference>